<dbReference type="InterPro" id="IPR003018">
    <property type="entry name" value="GAF"/>
</dbReference>
<dbReference type="SUPFAM" id="SSF55781">
    <property type="entry name" value="GAF domain-like"/>
    <property type="match status" value="1"/>
</dbReference>
<dbReference type="SMART" id="SM00065">
    <property type="entry name" value="GAF"/>
    <property type="match status" value="1"/>
</dbReference>
<reference evidence="6" key="1">
    <citation type="submission" date="2016-11" db="EMBL/GenBank/DDBJ databases">
        <title>Draft Genome Sequence of Marinobacter hydrocarbonoclasticus strain STW2, a polyaromatic aromatic hydrocarbon degrading and denitrifying bacterium from rhizosphere of Seagrass Enhalus acodoides.</title>
        <authorList>
            <person name="Ling J."/>
            <person name="Dong J."/>
        </authorList>
    </citation>
    <scope>NUCLEOTIDE SEQUENCE [LARGE SCALE GENOMIC DNA]</scope>
    <source>
        <strain evidence="6">STW2</strain>
    </source>
</reference>
<dbReference type="GO" id="GO:0016791">
    <property type="term" value="F:phosphatase activity"/>
    <property type="evidence" value="ECO:0007669"/>
    <property type="project" value="TreeGrafter"/>
</dbReference>
<keyword evidence="2" id="KW-0175">Coiled coil</keyword>
<evidence type="ECO:0000313" key="7">
    <source>
        <dbReference type="Proteomes" id="UP000183986"/>
    </source>
</evidence>
<dbReference type="AlphaFoldDB" id="A0A1M2UX12"/>
<evidence type="ECO:0000259" key="4">
    <source>
        <dbReference type="SMART" id="SM00065"/>
    </source>
</evidence>
<dbReference type="Pfam" id="PF07228">
    <property type="entry name" value="SpoIIE"/>
    <property type="match status" value="1"/>
</dbReference>
<dbReference type="InterPro" id="IPR052016">
    <property type="entry name" value="Bact_Sigma-Reg"/>
</dbReference>
<name>A0A1M2UX12_MARNT</name>
<feature type="domain" description="PPM-type phosphatase" evidence="5">
    <location>
        <begin position="571"/>
        <end position="788"/>
    </location>
</feature>
<dbReference type="OrthoDB" id="9764808at2"/>
<evidence type="ECO:0000256" key="2">
    <source>
        <dbReference type="SAM" id="Coils"/>
    </source>
</evidence>
<dbReference type="InterPro" id="IPR036457">
    <property type="entry name" value="PPM-type-like_dom_sf"/>
</dbReference>
<dbReference type="EMBL" id="MPKY01000001">
    <property type="protein sequence ID" value="OJS99820.1"/>
    <property type="molecule type" value="Genomic_DNA"/>
</dbReference>
<dbReference type="Gene3D" id="3.30.450.20">
    <property type="entry name" value="PAS domain"/>
    <property type="match status" value="1"/>
</dbReference>
<proteinExistence type="predicted"/>
<organism evidence="6 7">
    <name type="scientific">Marinobacter nauticus</name>
    <name type="common">Marinobacter hydrocarbonoclasticus</name>
    <name type="synonym">Marinobacter aquaeolei</name>
    <dbReference type="NCBI Taxonomy" id="2743"/>
    <lineage>
        <taxon>Bacteria</taxon>
        <taxon>Pseudomonadati</taxon>
        <taxon>Pseudomonadota</taxon>
        <taxon>Gammaproteobacteria</taxon>
        <taxon>Pseudomonadales</taxon>
        <taxon>Marinobacteraceae</taxon>
        <taxon>Marinobacter</taxon>
    </lineage>
</organism>
<dbReference type="SMART" id="SM00331">
    <property type="entry name" value="PP2C_SIG"/>
    <property type="match status" value="1"/>
</dbReference>
<feature type="transmembrane region" description="Helical" evidence="3">
    <location>
        <begin position="12"/>
        <end position="36"/>
    </location>
</feature>
<comment type="caution">
    <text evidence="6">The sequence shown here is derived from an EMBL/GenBank/DDBJ whole genome shotgun (WGS) entry which is preliminary data.</text>
</comment>
<dbReference type="InterPro" id="IPR001932">
    <property type="entry name" value="PPM-type_phosphatase-like_dom"/>
</dbReference>
<evidence type="ECO:0000313" key="6">
    <source>
        <dbReference type="EMBL" id="OJS99820.1"/>
    </source>
</evidence>
<dbReference type="Proteomes" id="UP000183986">
    <property type="component" value="Unassembled WGS sequence"/>
</dbReference>
<dbReference type="Pfam" id="PF13185">
    <property type="entry name" value="GAF_2"/>
    <property type="match status" value="1"/>
</dbReference>
<keyword evidence="3" id="KW-1133">Transmembrane helix</keyword>
<dbReference type="InterPro" id="IPR029016">
    <property type="entry name" value="GAF-like_dom_sf"/>
</dbReference>
<evidence type="ECO:0000256" key="1">
    <source>
        <dbReference type="ARBA" id="ARBA00022801"/>
    </source>
</evidence>
<keyword evidence="3" id="KW-0472">Membrane</keyword>
<accession>A0A1M2UX12</accession>
<evidence type="ECO:0000256" key="3">
    <source>
        <dbReference type="SAM" id="Phobius"/>
    </source>
</evidence>
<dbReference type="Gene3D" id="3.60.40.10">
    <property type="entry name" value="PPM-type phosphatase domain"/>
    <property type="match status" value="1"/>
</dbReference>
<protein>
    <recommendedName>
        <fullName evidence="8">GAF domain-containing protein</fullName>
    </recommendedName>
</protein>
<feature type="coiled-coil region" evidence="2">
    <location>
        <begin position="40"/>
        <end position="67"/>
    </location>
</feature>
<evidence type="ECO:0008006" key="8">
    <source>
        <dbReference type="Google" id="ProtNLM"/>
    </source>
</evidence>
<dbReference type="PANTHER" id="PTHR43156:SF2">
    <property type="entry name" value="STAGE II SPORULATION PROTEIN E"/>
    <property type="match status" value="1"/>
</dbReference>
<feature type="domain" description="GAF" evidence="4">
    <location>
        <begin position="205"/>
        <end position="357"/>
    </location>
</feature>
<keyword evidence="7" id="KW-1185">Reference proteome</keyword>
<keyword evidence="1" id="KW-0378">Hydrolase</keyword>
<sequence>MMSANGGTFLEWILSAPEILISALFGVAFCLGYVGFKHVRKTAKVREQQLTKALENAQRRLRSSISDTRSLLNQEASIIMVFDRHTLTLLFANQQALDLFGCETPSQLSDQVLMRPDAWQPQPYSLLDFEHWMGQLKASGSQRKEWLFSGIEGQGIWTDCFVGNTVFEGKAARILSANNIHRYKIDRIADTLRNRVLSGINAGLPLENVFDSLCKLAEIRFQDSRCLISLLDHQRDQLVNLGSSQFARQFREKLPVIKVSYGATAIGTAAYTKNRIICESVKDDHRWQGYSALTDALNISSVWCEPVVDQSGSLLGVFSCFSAIPRKPDDEAIIEMASIVSLAGLAVERQDWRKNLEEAASSERFVRGLGVDLINLAPGQGFKDEMRALLHRIVAHYELGAVGIWEKPSDADGFIPLVLTDKNREPDQHKTQLNAAIPSQLLDQPDIDPCSGAGERYVTQQDALHRHICVGDEPKPVFLLPLRAIGKEDPYIGFITVQSQFVYIAQEVIDHLKVIATMVRTVLLNRRLVQSLSHAMESEKFERRKLEGELSVARSIQMAMVPGGGQFRETYRNWTIEAWLKPAKAVGGDLYEFIRLPTGKAVIAVGDVSDKGAPAALFMAKTVSLLNLLARARDGELETIASELNNELCRANDTCMFVTMILCTVDLKTGHTKWLNAGHNKPLGINGIAAPEFLTFESGPPLGLYEDVSYPVVASRIDPGQRIALYSDGVTEAFNAAGEEFGDDRFLSLGYRAEGRTEPLLGFMREQLQGFIGDAPQSDDITMLTIHHHGQAS</sequence>
<gene>
    <name evidence="6" type="ORF">BEE62_06795</name>
</gene>
<dbReference type="PANTHER" id="PTHR43156">
    <property type="entry name" value="STAGE II SPORULATION PROTEIN E-RELATED"/>
    <property type="match status" value="1"/>
</dbReference>
<dbReference type="Gene3D" id="3.30.450.40">
    <property type="match status" value="1"/>
</dbReference>
<evidence type="ECO:0000259" key="5">
    <source>
        <dbReference type="SMART" id="SM00331"/>
    </source>
</evidence>
<keyword evidence="3" id="KW-0812">Transmembrane</keyword>